<dbReference type="SUPFAM" id="SSF52540">
    <property type="entry name" value="P-loop containing nucleoside triphosphate hydrolases"/>
    <property type="match status" value="1"/>
</dbReference>
<feature type="transmembrane region" description="Helical" evidence="8">
    <location>
        <begin position="764"/>
        <end position="788"/>
    </location>
</feature>
<protein>
    <submittedName>
        <fullName evidence="11">Uncharacterized protein</fullName>
    </submittedName>
</protein>
<dbReference type="InterPro" id="IPR027417">
    <property type="entry name" value="P-loop_NTPase"/>
</dbReference>
<feature type="domain" description="ABC transmembrane type-1" evidence="10">
    <location>
        <begin position="765"/>
        <end position="998"/>
    </location>
</feature>
<dbReference type="PANTHER" id="PTHR24223">
    <property type="entry name" value="ATP-BINDING CASSETTE SUB-FAMILY C"/>
    <property type="match status" value="1"/>
</dbReference>
<evidence type="ECO:0000256" key="4">
    <source>
        <dbReference type="ARBA" id="ARBA00022741"/>
    </source>
</evidence>
<dbReference type="SMART" id="SM00382">
    <property type="entry name" value="AAA"/>
    <property type="match status" value="1"/>
</dbReference>
<evidence type="ECO:0000256" key="8">
    <source>
        <dbReference type="SAM" id="Phobius"/>
    </source>
</evidence>
<name>A0AAN9VMW9_9ORTH</name>
<evidence type="ECO:0000256" key="1">
    <source>
        <dbReference type="ARBA" id="ARBA00004370"/>
    </source>
</evidence>
<dbReference type="GO" id="GO:0016020">
    <property type="term" value="C:membrane"/>
    <property type="evidence" value="ECO:0007669"/>
    <property type="project" value="UniProtKB-SubCell"/>
</dbReference>
<dbReference type="EMBL" id="JAZDUA010000105">
    <property type="protein sequence ID" value="KAK7867955.1"/>
    <property type="molecule type" value="Genomic_DNA"/>
</dbReference>
<evidence type="ECO:0000313" key="12">
    <source>
        <dbReference type="Proteomes" id="UP001378592"/>
    </source>
</evidence>
<evidence type="ECO:0000256" key="2">
    <source>
        <dbReference type="ARBA" id="ARBA00022448"/>
    </source>
</evidence>
<dbReference type="PANTHER" id="PTHR24223:SF447">
    <property type="entry name" value="MULTIDRUG RESISTANCE-ASSOCIATED PROTEIN 5"/>
    <property type="match status" value="1"/>
</dbReference>
<evidence type="ECO:0000256" key="7">
    <source>
        <dbReference type="ARBA" id="ARBA00023136"/>
    </source>
</evidence>
<dbReference type="InterPro" id="IPR011527">
    <property type="entry name" value="ABC1_TM_dom"/>
</dbReference>
<feature type="transmembrane region" description="Helical" evidence="8">
    <location>
        <begin position="152"/>
        <end position="177"/>
    </location>
</feature>
<dbReference type="InterPro" id="IPR036640">
    <property type="entry name" value="ABC1_TM_sf"/>
</dbReference>
<keyword evidence="7 8" id="KW-0472">Membrane</keyword>
<feature type="domain" description="ABC transmembrane type-1" evidence="10">
    <location>
        <begin position="153"/>
        <end position="388"/>
    </location>
</feature>
<evidence type="ECO:0000259" key="10">
    <source>
        <dbReference type="PROSITE" id="PS50929"/>
    </source>
</evidence>
<reference evidence="11 12" key="1">
    <citation type="submission" date="2024-03" db="EMBL/GenBank/DDBJ databases">
        <title>The genome assembly and annotation of the cricket Gryllus longicercus Weissman &amp; Gray.</title>
        <authorList>
            <person name="Szrajer S."/>
            <person name="Gray D."/>
            <person name="Ylla G."/>
        </authorList>
    </citation>
    <scope>NUCLEOTIDE SEQUENCE [LARGE SCALE GENOMIC DNA]</scope>
    <source>
        <strain evidence="11">DAG 2021-001</strain>
        <tissue evidence="11">Whole body minus gut</tissue>
    </source>
</reference>
<keyword evidence="12" id="KW-1185">Reference proteome</keyword>
<dbReference type="PROSITE" id="PS50929">
    <property type="entry name" value="ABC_TM1F"/>
    <property type="match status" value="2"/>
</dbReference>
<evidence type="ECO:0000313" key="11">
    <source>
        <dbReference type="EMBL" id="KAK7867955.1"/>
    </source>
</evidence>
<keyword evidence="5" id="KW-0067">ATP-binding</keyword>
<dbReference type="Gene3D" id="3.40.50.300">
    <property type="entry name" value="P-loop containing nucleotide triphosphate hydrolases"/>
    <property type="match status" value="1"/>
</dbReference>
<dbReference type="GO" id="GO:0140359">
    <property type="term" value="F:ABC-type transporter activity"/>
    <property type="evidence" value="ECO:0007669"/>
    <property type="project" value="InterPro"/>
</dbReference>
<dbReference type="SUPFAM" id="SSF90123">
    <property type="entry name" value="ABC transporter transmembrane region"/>
    <property type="match status" value="2"/>
</dbReference>
<dbReference type="Pfam" id="PF00005">
    <property type="entry name" value="ABC_tran"/>
    <property type="match status" value="1"/>
</dbReference>
<evidence type="ECO:0000259" key="9">
    <source>
        <dbReference type="PROSITE" id="PS50893"/>
    </source>
</evidence>
<dbReference type="InterPro" id="IPR003593">
    <property type="entry name" value="AAA+_ATPase"/>
</dbReference>
<organism evidence="11 12">
    <name type="scientific">Gryllus longicercus</name>
    <dbReference type="NCBI Taxonomy" id="2509291"/>
    <lineage>
        <taxon>Eukaryota</taxon>
        <taxon>Metazoa</taxon>
        <taxon>Ecdysozoa</taxon>
        <taxon>Arthropoda</taxon>
        <taxon>Hexapoda</taxon>
        <taxon>Insecta</taxon>
        <taxon>Pterygota</taxon>
        <taxon>Neoptera</taxon>
        <taxon>Polyneoptera</taxon>
        <taxon>Orthoptera</taxon>
        <taxon>Ensifera</taxon>
        <taxon>Gryllidea</taxon>
        <taxon>Grylloidea</taxon>
        <taxon>Gryllidae</taxon>
        <taxon>Gryllinae</taxon>
        <taxon>Gryllus</taxon>
    </lineage>
</organism>
<dbReference type="GO" id="GO:0016887">
    <property type="term" value="F:ATP hydrolysis activity"/>
    <property type="evidence" value="ECO:0007669"/>
    <property type="project" value="InterPro"/>
</dbReference>
<keyword evidence="4" id="KW-0547">Nucleotide-binding</keyword>
<feature type="transmembrane region" description="Helical" evidence="8">
    <location>
        <begin position="183"/>
        <end position="203"/>
    </location>
</feature>
<keyword evidence="2" id="KW-0813">Transport</keyword>
<feature type="transmembrane region" description="Helical" evidence="8">
    <location>
        <begin position="800"/>
        <end position="820"/>
    </location>
</feature>
<gene>
    <name evidence="11" type="ORF">R5R35_005297</name>
</gene>
<dbReference type="InterPro" id="IPR003439">
    <property type="entry name" value="ABC_transporter-like_ATP-bd"/>
</dbReference>
<dbReference type="PROSITE" id="PS50893">
    <property type="entry name" value="ABC_TRANSPORTER_2"/>
    <property type="match status" value="1"/>
</dbReference>
<dbReference type="InterPro" id="IPR050173">
    <property type="entry name" value="ABC_transporter_C-like"/>
</dbReference>
<keyword evidence="3 8" id="KW-0812">Transmembrane</keyword>
<feature type="transmembrane region" description="Helical" evidence="8">
    <location>
        <begin position="254"/>
        <end position="276"/>
    </location>
</feature>
<comment type="caution">
    <text evidence="11">The sequence shown here is derived from an EMBL/GenBank/DDBJ whole genome shotgun (WGS) entry which is preliminary data.</text>
</comment>
<comment type="subcellular location">
    <subcellularLocation>
        <location evidence="1">Membrane</location>
    </subcellularLocation>
</comment>
<dbReference type="Proteomes" id="UP001378592">
    <property type="component" value="Unassembled WGS sequence"/>
</dbReference>
<feature type="domain" description="ABC transporter" evidence="9">
    <location>
        <begin position="464"/>
        <end position="685"/>
    </location>
</feature>
<feature type="transmembrane region" description="Helical" evidence="8">
    <location>
        <begin position="366"/>
        <end position="388"/>
    </location>
</feature>
<proteinExistence type="predicted"/>
<dbReference type="Pfam" id="PF00664">
    <property type="entry name" value="ABC_membrane"/>
    <property type="match status" value="1"/>
</dbReference>
<feature type="transmembrane region" description="Helical" evidence="8">
    <location>
        <begin position="288"/>
        <end position="306"/>
    </location>
</feature>
<keyword evidence="6 8" id="KW-1133">Transmembrane helix</keyword>
<feature type="transmembrane region" description="Helical" evidence="8">
    <location>
        <begin position="881"/>
        <end position="913"/>
    </location>
</feature>
<evidence type="ECO:0000256" key="3">
    <source>
        <dbReference type="ARBA" id="ARBA00022692"/>
    </source>
</evidence>
<sequence>MANSESERVLSYTRLYPDESPMIMNRHMPTSQGSSSHIAAPIAAPSEHYVRRRNVSKYTSALRSLIPFRRKTCERTELPLDDIGFFALVTFSWMAVFIKKSLPSESLTTAKLDSSNLNGQRLKDFLRDENVRRGQTNARMMRTAWRFVQTRIIVSSIIYILGSAMYIIGLVFFLSWFRQTHEIHFLLVLVLMCSSALLLQFWSESMTFRTANRLQSAFMSVMYKHLLRISILHPVSAHRIVTAMAADSQRVHDAVMCLPVLLSTPVILMLPIPMLLLKIDCDVRREDFVFAGLICLLITPILYLLARLSNVWKSHMSIYTSKRLISLQELLLHIPLVKMTLREKLFHRNAEDLREKECQYMKKVNLCDGFTVSFLHIVPLVVVILLWYQREDITLKEDVTVRRNCNADRVLVLECVMKRTSRKPINHLIALSAIEATYVIRKPSTRGFKRQSRRCDCCRCTCVCGHREIDDVEMQAKTVLKEINFEAPKERLIGICGDTSSGKTALIWALLGQINPVYGSDKLLRDGTYAYVGQNPWIMEATLRENVLFNEPFIHKRYYHVIHCCSLNDDIGQLSGGDQTLISESTLTLGQKQRIALARALYANRDIYLLDDLLSAVSSDVSSIIFERSIQKHLKGKTVIITSRQVKFLKLCDEIFVLKDAAIIEHGTHDCLMEMDLYPLLIKSYLQEESNKNIEDEKSYNASFGTIKSQNGRETPNLAESVVRIPDSMEDEIEQESVAMVAKYNDSMGFYKTLALETKSSVPLLTSLIFTLICVLCALTVIISPVIILECLTENSTRYVIALAFFFIILISRTVGTVLFDQVTFKISLQVHQSWIESICKGCLNIFQNASHSEILRWFSLHLSEIDTSLPSNSILLVENLFLVLLLICVLSICSLWFLIPIIAICVFSHFLLRFTNSALLKFYHRAEEACLRLNGFVASTVMGRVTIQAFGKEQDYWTVFHNQCDTFLAYSQLNQAACLWLRFWIQFASFPLLTFLL</sequence>
<accession>A0AAN9VMW9</accession>
<dbReference type="GO" id="GO:0005524">
    <property type="term" value="F:ATP binding"/>
    <property type="evidence" value="ECO:0007669"/>
    <property type="project" value="UniProtKB-KW"/>
</dbReference>
<dbReference type="Gene3D" id="1.20.1560.10">
    <property type="entry name" value="ABC transporter type 1, transmembrane domain"/>
    <property type="match status" value="2"/>
</dbReference>
<evidence type="ECO:0000256" key="6">
    <source>
        <dbReference type="ARBA" id="ARBA00022989"/>
    </source>
</evidence>
<dbReference type="AlphaFoldDB" id="A0AAN9VMW9"/>
<evidence type="ECO:0000256" key="5">
    <source>
        <dbReference type="ARBA" id="ARBA00022840"/>
    </source>
</evidence>